<evidence type="ECO:0000313" key="4">
    <source>
        <dbReference type="EMBL" id="HFK21059.1"/>
    </source>
</evidence>
<dbReference type="EMBL" id="DSTX01000012">
    <property type="protein sequence ID" value="HFK21059.1"/>
    <property type="molecule type" value="Genomic_DNA"/>
</dbReference>
<dbReference type="AlphaFoldDB" id="A0A7C3J2U5"/>
<accession>A0A7C3J2U5</accession>
<dbReference type="SUPFAM" id="SSF55326">
    <property type="entry name" value="PurM N-terminal domain-like"/>
    <property type="match status" value="1"/>
</dbReference>
<dbReference type="PANTHER" id="PTHR30303">
    <property type="entry name" value="HYDROGENASE ISOENZYMES FORMATION PROTEIN HYPE"/>
    <property type="match status" value="1"/>
</dbReference>
<reference evidence="4" key="1">
    <citation type="journal article" date="2020" name="mSystems">
        <title>Genome- and Community-Level Interaction Insights into Carbon Utilization and Element Cycling Functions of Hydrothermarchaeota in Hydrothermal Sediment.</title>
        <authorList>
            <person name="Zhou Z."/>
            <person name="Liu Y."/>
            <person name="Xu W."/>
            <person name="Pan J."/>
            <person name="Luo Z.H."/>
            <person name="Li M."/>
        </authorList>
    </citation>
    <scope>NUCLEOTIDE SEQUENCE [LARGE SCALE GENOMIC DNA]</scope>
    <source>
        <strain evidence="4">SpSt-468</strain>
    </source>
</reference>
<dbReference type="Gene3D" id="3.30.1330.10">
    <property type="entry name" value="PurM-like, N-terminal domain"/>
    <property type="match status" value="1"/>
</dbReference>
<feature type="domain" description="PurM-like C-terminal" evidence="3">
    <location>
        <begin position="152"/>
        <end position="302"/>
    </location>
</feature>
<dbReference type="CDD" id="cd02197">
    <property type="entry name" value="HypE"/>
    <property type="match status" value="1"/>
</dbReference>
<dbReference type="GO" id="GO:0051604">
    <property type="term" value="P:protein maturation"/>
    <property type="evidence" value="ECO:0007669"/>
    <property type="project" value="TreeGrafter"/>
</dbReference>
<dbReference type="InterPro" id="IPR036676">
    <property type="entry name" value="PurM-like_C_sf"/>
</dbReference>
<dbReference type="SUPFAM" id="SSF56042">
    <property type="entry name" value="PurM C-terminal domain-like"/>
    <property type="match status" value="1"/>
</dbReference>
<protein>
    <submittedName>
        <fullName evidence="4">Hydrogenase expression/formation protein HypE</fullName>
    </submittedName>
</protein>
<gene>
    <name evidence="4" type="primary">hypE</name>
    <name evidence="4" type="ORF">ENS19_07295</name>
</gene>
<dbReference type="PIRSF" id="PIRSF005644">
    <property type="entry name" value="Hdrgns_mtr_HypE"/>
    <property type="match status" value="1"/>
</dbReference>
<dbReference type="InterPro" id="IPR010918">
    <property type="entry name" value="PurM-like_C_dom"/>
</dbReference>
<comment type="caution">
    <text evidence="4">The sequence shown here is derived from an EMBL/GenBank/DDBJ whole genome shotgun (WGS) entry which is preliminary data.</text>
</comment>
<proteinExistence type="inferred from homology"/>
<dbReference type="PANTHER" id="PTHR30303:SF0">
    <property type="entry name" value="CARBAMOYL DEHYDRATASE HYPE"/>
    <property type="match status" value="1"/>
</dbReference>
<evidence type="ECO:0000259" key="3">
    <source>
        <dbReference type="Pfam" id="PF02769"/>
    </source>
</evidence>
<dbReference type="Pfam" id="PF00586">
    <property type="entry name" value="AIRS"/>
    <property type="match status" value="1"/>
</dbReference>
<name>A0A7C3J2U5_9CREN</name>
<organism evidence="4">
    <name type="scientific">Candidatus Methanomethylicus mesodigestus</name>
    <dbReference type="NCBI Taxonomy" id="1867258"/>
    <lineage>
        <taxon>Archaea</taxon>
        <taxon>Thermoproteota</taxon>
        <taxon>Methanosuratincolia</taxon>
        <taxon>Candidatus Methanomethylicales</taxon>
        <taxon>Candidatus Methanomethylicaceae</taxon>
        <taxon>Candidatus Methanomethylicus</taxon>
    </lineage>
</organism>
<dbReference type="InterPro" id="IPR016188">
    <property type="entry name" value="PurM-like_N"/>
</dbReference>
<dbReference type="NCBIfam" id="TIGR02124">
    <property type="entry name" value="hypE"/>
    <property type="match status" value="1"/>
</dbReference>
<dbReference type="InterPro" id="IPR011854">
    <property type="entry name" value="HypE"/>
</dbReference>
<comment type="similarity">
    <text evidence="1">Belongs to the HypE family.</text>
</comment>
<evidence type="ECO:0000256" key="1">
    <source>
        <dbReference type="ARBA" id="ARBA00006243"/>
    </source>
</evidence>
<dbReference type="InterPro" id="IPR036921">
    <property type="entry name" value="PurM-like_N_sf"/>
</dbReference>
<sequence>MNDLVRAAIIKNITKHQALGGAGLDEFDDGASLPLGDVEVVVSSDAHTIDPIFFPGGDIGMLSACGAINDLAMMGAKPVAMTDTIVVEEGFRIADLERIVKSMDRVAREVDAAIIHGDFKVMPKGNLDGIIISTTGIGLTKRGGIILDSGLKPGDAILVSGPLGDHGIAIASVRSGIAFKTNVRSDASPLWRLMETAMAAGKVTAAKDPTRGGFAMAINEMASRSRVSVWLDEDEVPIREEVKGACEMLGLDPLELTCEGRAVFGVRNEDAERVLEAVRSLPEGRGARIAGHVRAERPGYVILQTSSGGKRIVNPPLGEATPRIC</sequence>
<dbReference type="Gene3D" id="3.90.650.10">
    <property type="entry name" value="PurM-like C-terminal domain"/>
    <property type="match status" value="1"/>
</dbReference>
<feature type="domain" description="PurM-like N-terminal" evidence="2">
    <location>
        <begin position="28"/>
        <end position="139"/>
    </location>
</feature>
<dbReference type="Pfam" id="PF02769">
    <property type="entry name" value="AIRS_C"/>
    <property type="match status" value="1"/>
</dbReference>
<evidence type="ECO:0000259" key="2">
    <source>
        <dbReference type="Pfam" id="PF00586"/>
    </source>
</evidence>